<keyword evidence="6" id="KW-0418">Kinase</keyword>
<dbReference type="SUPFAM" id="SSF55785">
    <property type="entry name" value="PYP-like sensor domain (PAS domain)"/>
    <property type="match status" value="3"/>
</dbReference>
<dbReference type="SUPFAM" id="SSF55874">
    <property type="entry name" value="ATPase domain of HSP90 chaperone/DNA topoisomerase II/histidine kinase"/>
    <property type="match status" value="1"/>
</dbReference>
<dbReference type="EMBL" id="CP001110">
    <property type="protein sequence ID" value="ACF43685.1"/>
    <property type="molecule type" value="Genomic_DNA"/>
</dbReference>
<gene>
    <name evidence="6" type="ordered locus">Ppha_1427</name>
</gene>
<dbReference type="Gene3D" id="3.30.450.20">
    <property type="entry name" value="PAS domain"/>
    <property type="match status" value="3"/>
</dbReference>
<name>B4S9Y9_PELPB</name>
<dbReference type="InterPro" id="IPR036097">
    <property type="entry name" value="HisK_dim/P_sf"/>
</dbReference>
<dbReference type="SMART" id="SM00387">
    <property type="entry name" value="HATPase_c"/>
    <property type="match status" value="1"/>
</dbReference>
<keyword evidence="3" id="KW-0597">Phosphoprotein</keyword>
<evidence type="ECO:0000313" key="7">
    <source>
        <dbReference type="Proteomes" id="UP000002724"/>
    </source>
</evidence>
<dbReference type="eggNOG" id="COG4191">
    <property type="taxonomic scope" value="Bacteria"/>
</dbReference>
<dbReference type="PANTHER" id="PTHR43065">
    <property type="entry name" value="SENSOR HISTIDINE KINASE"/>
    <property type="match status" value="1"/>
</dbReference>
<dbReference type="InterPro" id="IPR004358">
    <property type="entry name" value="Sig_transdc_His_kin-like_C"/>
</dbReference>
<dbReference type="OrthoDB" id="9796457at2"/>
<dbReference type="SMART" id="SM00065">
    <property type="entry name" value="GAF"/>
    <property type="match status" value="1"/>
</dbReference>
<dbReference type="HOGENOM" id="CLU_402171_0_0_10"/>
<keyword evidence="7" id="KW-1185">Reference proteome</keyword>
<reference evidence="6 7" key="1">
    <citation type="submission" date="2008-06" db="EMBL/GenBank/DDBJ databases">
        <title>Complete sequence of Pelodictyon phaeoclathratiforme BU-1.</title>
        <authorList>
            <consortium name="US DOE Joint Genome Institute"/>
            <person name="Lucas S."/>
            <person name="Copeland A."/>
            <person name="Lapidus A."/>
            <person name="Glavina del Rio T."/>
            <person name="Dalin E."/>
            <person name="Tice H."/>
            <person name="Bruce D."/>
            <person name="Goodwin L."/>
            <person name="Pitluck S."/>
            <person name="Schmutz J."/>
            <person name="Larimer F."/>
            <person name="Land M."/>
            <person name="Hauser L."/>
            <person name="Kyrpides N."/>
            <person name="Mikhailova N."/>
            <person name="Liu Z."/>
            <person name="Li T."/>
            <person name="Zhao F."/>
            <person name="Overmann J."/>
            <person name="Bryant D.A."/>
            <person name="Richardson P."/>
        </authorList>
    </citation>
    <scope>NUCLEOTIDE SEQUENCE [LARGE SCALE GENOMIC DNA]</scope>
    <source>
        <strain evidence="7">DSM 5477 / BU-1</strain>
    </source>
</reference>
<dbReference type="NCBIfam" id="TIGR00229">
    <property type="entry name" value="sensory_box"/>
    <property type="match status" value="2"/>
</dbReference>
<dbReference type="Gene3D" id="1.10.287.130">
    <property type="match status" value="1"/>
</dbReference>
<dbReference type="Pfam" id="PF13188">
    <property type="entry name" value="PAS_8"/>
    <property type="match status" value="1"/>
</dbReference>
<dbReference type="InterPro" id="IPR036890">
    <property type="entry name" value="HATPase_C_sf"/>
</dbReference>
<dbReference type="Gene3D" id="3.30.565.10">
    <property type="entry name" value="Histidine kinase-like ATPase, C-terminal domain"/>
    <property type="match status" value="1"/>
</dbReference>
<evidence type="ECO:0000256" key="1">
    <source>
        <dbReference type="ARBA" id="ARBA00000085"/>
    </source>
</evidence>
<sequence length="834" mass="94858">MTDHSKKEENGHSERKQTPESFIDRESCHRDLIDYMHNGYAYCKVIYEEGHPVDFIHIEVNASYETLTGLTQVTGRRATEVFPGIEKSHPEFIERQAGVAESGITDRFELYMETLALWLDISVYSPEKGYFVSIIDNITERKEAEATILRNEVRFRKLFESHSAIKLLLDPVTGTIIDANFAAAEFYGWSIEELRRMRIQEINPSSDQEVITNPEGISTSKQNLLLCQHLKADGSLCDVEVFSNKVEIEGKELLYAIIHDITERKQAEKALLQSETRFRKLFQGHSAIMIVIDPVTGRIVDANQAAADFYGWTIKQLRRMCIQEINTLPSEVVKEEMENSVTSKKNYFLFRHLRADGSFRDVEVFSNKVEIAGSILLYSIIHDVTERMRYEFLITFRLRTLQMAETSSVEVLLQMTLDEAERMTQSSIGFVFFVSKDQMSLSLRACSTNSFQNMSLADGMGGQYPLEKAGVWADALRERRSVIHNDYSALKHLKGMPKGHHEVTRELVVPVIRDDRVVAIMGIGNKPGDYDENDVNWLNILANQTWDIIAKKIAEEEREKMLYQLRHSQKMEMVGQLAAGIAHEINNPLNFITINFANIKEITSDLQSILKEYQNLTSKLENGTFSDRDLQQLRQKEVELALDTLVNDIPEILHESQRGFERITTIINGMRNLSHRYAADKKILFDINKGVIDTLTITSHEHSVCADITTEFGELPLVECNPEEIKQVLLNLILNAVHAIKSQQRNAKGTIALHTWFDSNNVYCSITDNGPGIPEAIRNDIFNPFFTTRSSEKCTGLGLSIAYDIIVTKHKGTISVTFPDGATVFTISLPRQIP</sequence>
<dbReference type="KEGG" id="pph:Ppha_1427"/>
<keyword evidence="6" id="KW-0808">Transferase</keyword>
<dbReference type="Pfam" id="PF02518">
    <property type="entry name" value="HATPase_c"/>
    <property type="match status" value="1"/>
</dbReference>
<proteinExistence type="predicted"/>
<feature type="region of interest" description="Disordered" evidence="4">
    <location>
        <begin position="1"/>
        <end position="23"/>
    </location>
</feature>
<dbReference type="InterPro" id="IPR035965">
    <property type="entry name" value="PAS-like_dom_sf"/>
</dbReference>
<dbReference type="EC" id="2.7.13.3" evidence="2"/>
<evidence type="ECO:0000256" key="3">
    <source>
        <dbReference type="ARBA" id="ARBA00022553"/>
    </source>
</evidence>
<feature type="domain" description="Histidine kinase" evidence="5">
    <location>
        <begin position="580"/>
        <end position="833"/>
    </location>
</feature>
<dbReference type="SUPFAM" id="SSF47384">
    <property type="entry name" value="Homodimeric domain of signal transducing histidine kinase"/>
    <property type="match status" value="1"/>
</dbReference>
<dbReference type="InterPro" id="IPR000014">
    <property type="entry name" value="PAS"/>
</dbReference>
<organism evidence="6 7">
    <name type="scientific">Pelodictyon phaeoclathratiforme (strain DSM 5477 / BU-1)</name>
    <dbReference type="NCBI Taxonomy" id="324925"/>
    <lineage>
        <taxon>Bacteria</taxon>
        <taxon>Pseudomonadati</taxon>
        <taxon>Chlorobiota</taxon>
        <taxon>Chlorobiia</taxon>
        <taxon>Chlorobiales</taxon>
        <taxon>Chlorobiaceae</taxon>
        <taxon>Chlorobium/Pelodictyon group</taxon>
        <taxon>Pelodictyon</taxon>
    </lineage>
</organism>
<accession>B4S9Y9</accession>
<dbReference type="SUPFAM" id="SSF55781">
    <property type="entry name" value="GAF domain-like"/>
    <property type="match status" value="1"/>
</dbReference>
<protein>
    <recommendedName>
        <fullName evidence="2">histidine kinase</fullName>
        <ecNumber evidence="2">2.7.13.3</ecNumber>
    </recommendedName>
</protein>
<dbReference type="SMART" id="SM00091">
    <property type="entry name" value="PAS"/>
    <property type="match status" value="2"/>
</dbReference>
<dbReference type="eggNOG" id="COG2202">
    <property type="taxonomic scope" value="Bacteria"/>
</dbReference>
<dbReference type="Gene3D" id="3.30.450.40">
    <property type="match status" value="1"/>
</dbReference>
<evidence type="ECO:0000259" key="5">
    <source>
        <dbReference type="PROSITE" id="PS50109"/>
    </source>
</evidence>
<dbReference type="InterPro" id="IPR003018">
    <property type="entry name" value="GAF"/>
</dbReference>
<evidence type="ECO:0000256" key="4">
    <source>
        <dbReference type="SAM" id="MobiDB-lite"/>
    </source>
</evidence>
<dbReference type="GO" id="GO:0000155">
    <property type="term" value="F:phosphorelay sensor kinase activity"/>
    <property type="evidence" value="ECO:0007669"/>
    <property type="project" value="InterPro"/>
</dbReference>
<dbReference type="InterPro" id="IPR003661">
    <property type="entry name" value="HisK_dim/P_dom"/>
</dbReference>
<dbReference type="Pfam" id="PF13185">
    <property type="entry name" value="GAF_2"/>
    <property type="match status" value="1"/>
</dbReference>
<dbReference type="CDD" id="cd00082">
    <property type="entry name" value="HisKA"/>
    <property type="match status" value="1"/>
</dbReference>
<dbReference type="Pfam" id="PF13426">
    <property type="entry name" value="PAS_9"/>
    <property type="match status" value="1"/>
</dbReference>
<comment type="catalytic activity">
    <reaction evidence="1">
        <text>ATP + protein L-histidine = ADP + protein N-phospho-L-histidine.</text>
        <dbReference type="EC" id="2.7.13.3"/>
    </reaction>
</comment>
<dbReference type="CDD" id="cd00130">
    <property type="entry name" value="PAS"/>
    <property type="match status" value="1"/>
</dbReference>
<dbReference type="STRING" id="324925.Ppha_1427"/>
<dbReference type="AlphaFoldDB" id="B4S9Y9"/>
<dbReference type="PANTHER" id="PTHR43065:SF50">
    <property type="entry name" value="HISTIDINE KINASE"/>
    <property type="match status" value="1"/>
</dbReference>
<dbReference type="InterPro" id="IPR005467">
    <property type="entry name" value="His_kinase_dom"/>
</dbReference>
<dbReference type="RefSeq" id="WP_012508173.1">
    <property type="nucleotide sequence ID" value="NC_011060.1"/>
</dbReference>
<evidence type="ECO:0000256" key="2">
    <source>
        <dbReference type="ARBA" id="ARBA00012438"/>
    </source>
</evidence>
<dbReference type="InterPro" id="IPR029016">
    <property type="entry name" value="GAF-like_dom_sf"/>
</dbReference>
<evidence type="ECO:0000313" key="6">
    <source>
        <dbReference type="EMBL" id="ACF43685.1"/>
    </source>
</evidence>
<dbReference type="PROSITE" id="PS50109">
    <property type="entry name" value="HIS_KIN"/>
    <property type="match status" value="1"/>
</dbReference>
<dbReference type="Proteomes" id="UP000002724">
    <property type="component" value="Chromosome"/>
</dbReference>
<dbReference type="PRINTS" id="PR00344">
    <property type="entry name" value="BCTRLSENSOR"/>
</dbReference>
<dbReference type="InterPro" id="IPR003594">
    <property type="entry name" value="HATPase_dom"/>
</dbReference>